<feature type="region of interest" description="Disordered" evidence="1">
    <location>
        <begin position="43"/>
        <end position="161"/>
    </location>
</feature>
<proteinExistence type="predicted"/>
<organism evidence="2 3">
    <name type="scientific">Liparis tanakae</name>
    <name type="common">Tanaka's snailfish</name>
    <dbReference type="NCBI Taxonomy" id="230148"/>
    <lineage>
        <taxon>Eukaryota</taxon>
        <taxon>Metazoa</taxon>
        <taxon>Chordata</taxon>
        <taxon>Craniata</taxon>
        <taxon>Vertebrata</taxon>
        <taxon>Euteleostomi</taxon>
        <taxon>Actinopterygii</taxon>
        <taxon>Neopterygii</taxon>
        <taxon>Teleostei</taxon>
        <taxon>Neoteleostei</taxon>
        <taxon>Acanthomorphata</taxon>
        <taxon>Eupercaria</taxon>
        <taxon>Perciformes</taxon>
        <taxon>Cottioidei</taxon>
        <taxon>Cottales</taxon>
        <taxon>Liparidae</taxon>
        <taxon>Liparis</taxon>
    </lineage>
</organism>
<evidence type="ECO:0000256" key="1">
    <source>
        <dbReference type="SAM" id="MobiDB-lite"/>
    </source>
</evidence>
<feature type="compositionally biased region" description="Basic and acidic residues" evidence="1">
    <location>
        <begin position="112"/>
        <end position="137"/>
    </location>
</feature>
<feature type="compositionally biased region" description="Acidic residues" evidence="1">
    <location>
        <begin position="74"/>
        <end position="92"/>
    </location>
</feature>
<name>A0A4Z2INQ7_9TELE</name>
<reference evidence="2 3" key="1">
    <citation type="submission" date="2019-03" db="EMBL/GenBank/DDBJ databases">
        <title>First draft genome of Liparis tanakae, snailfish: a comprehensive survey of snailfish specific genes.</title>
        <authorList>
            <person name="Kim W."/>
            <person name="Song I."/>
            <person name="Jeong J.-H."/>
            <person name="Kim D."/>
            <person name="Kim S."/>
            <person name="Ryu S."/>
            <person name="Song J.Y."/>
            <person name="Lee S.K."/>
        </authorList>
    </citation>
    <scope>NUCLEOTIDE SEQUENCE [LARGE SCALE GENOMIC DNA]</scope>
    <source>
        <tissue evidence="2">Muscle</tissue>
    </source>
</reference>
<sequence length="161" mass="18213">MDKSQRFRNESGLKSFPSDDSLPRCCRVGGAFWVVVALSTNTSQLASDEDFSNPSTIRHRDTKTEHVMAGTCVGEEEEEEEGEVEEEEEEGAMGEASFLHCKSPGTSQTEEEAQKRERERERQKKREREKGQKRIWEGRGGGGEILAGKEEENKATKRSRM</sequence>
<evidence type="ECO:0000313" key="2">
    <source>
        <dbReference type="EMBL" id="TNN79525.1"/>
    </source>
</evidence>
<dbReference type="Proteomes" id="UP000314294">
    <property type="component" value="Unassembled WGS sequence"/>
</dbReference>
<feature type="compositionally biased region" description="Polar residues" evidence="1">
    <location>
        <begin position="43"/>
        <end position="56"/>
    </location>
</feature>
<feature type="region of interest" description="Disordered" evidence="1">
    <location>
        <begin position="1"/>
        <end position="22"/>
    </location>
</feature>
<dbReference type="AlphaFoldDB" id="A0A4Z2INQ7"/>
<gene>
    <name evidence="2" type="ORF">EYF80_010342</name>
</gene>
<keyword evidence="3" id="KW-1185">Reference proteome</keyword>
<evidence type="ECO:0000313" key="3">
    <source>
        <dbReference type="Proteomes" id="UP000314294"/>
    </source>
</evidence>
<dbReference type="EMBL" id="SRLO01000064">
    <property type="protein sequence ID" value="TNN79525.1"/>
    <property type="molecule type" value="Genomic_DNA"/>
</dbReference>
<accession>A0A4Z2INQ7</accession>
<feature type="compositionally biased region" description="Basic and acidic residues" evidence="1">
    <location>
        <begin position="1"/>
        <end position="11"/>
    </location>
</feature>
<protein>
    <submittedName>
        <fullName evidence="2">Uncharacterized protein</fullName>
    </submittedName>
</protein>
<comment type="caution">
    <text evidence="2">The sequence shown here is derived from an EMBL/GenBank/DDBJ whole genome shotgun (WGS) entry which is preliminary data.</text>
</comment>